<evidence type="ECO:0000313" key="3">
    <source>
        <dbReference type="Proteomes" id="UP000503462"/>
    </source>
</evidence>
<dbReference type="PANTHER" id="PTHR39605">
    <property type="entry name" value="MAJOR FACILITATOR SUPERFAMILY (MFS) PROFILE DOMAIN-CONTAINING PROTEIN"/>
    <property type="match status" value="1"/>
</dbReference>
<feature type="transmembrane region" description="Helical" evidence="1">
    <location>
        <begin position="132"/>
        <end position="152"/>
    </location>
</feature>
<keyword evidence="1" id="KW-0472">Membrane</keyword>
<feature type="transmembrane region" description="Helical" evidence="1">
    <location>
        <begin position="97"/>
        <end position="120"/>
    </location>
</feature>
<gene>
    <name evidence="2" type="ORF">AMS68_003095</name>
</gene>
<sequence length="163" mass="17691">MSLVDTYHAYFFGTAFWYGLRGMARVTDPARVSSWFRPPAQPSSPNDLELYTIWTDGFQLLTLAMIMVVFAAAVPLPTEIFGSFSGSAATQKALKPFARALILATLFHHITTGIGAYTHWVRPSHHTVAMDIGVYGNVGLTLLGIAALVSGLREPSSSTKKVS</sequence>
<dbReference type="OrthoDB" id="6509908at2759"/>
<evidence type="ECO:0000313" key="2">
    <source>
        <dbReference type="EMBL" id="QIW97577.1"/>
    </source>
</evidence>
<dbReference type="AlphaFoldDB" id="A0A6H0XSI0"/>
<protein>
    <submittedName>
        <fullName evidence="2">Uncharacterized protein</fullName>
    </submittedName>
</protein>
<accession>A0A6H0XSI0</accession>
<keyword evidence="3" id="KW-1185">Reference proteome</keyword>
<keyword evidence="1" id="KW-0812">Transmembrane</keyword>
<reference evidence="2 3" key="1">
    <citation type="journal article" date="2016" name="Sci. Rep.">
        <title>Peltaster fructicola genome reveals evolution from an invasive phytopathogen to an ectophytic parasite.</title>
        <authorList>
            <person name="Xu C."/>
            <person name="Chen H."/>
            <person name="Gleason M.L."/>
            <person name="Xu J.R."/>
            <person name="Liu H."/>
            <person name="Zhang R."/>
            <person name="Sun G."/>
        </authorList>
    </citation>
    <scope>NUCLEOTIDE SEQUENCE [LARGE SCALE GENOMIC DNA]</scope>
    <source>
        <strain evidence="2 3">LNHT1506</strain>
    </source>
</reference>
<dbReference type="Proteomes" id="UP000503462">
    <property type="component" value="Chromosome 2"/>
</dbReference>
<dbReference type="EMBL" id="CP051140">
    <property type="protein sequence ID" value="QIW97577.1"/>
    <property type="molecule type" value="Genomic_DNA"/>
</dbReference>
<name>A0A6H0XSI0_9PEZI</name>
<evidence type="ECO:0000256" key="1">
    <source>
        <dbReference type="SAM" id="Phobius"/>
    </source>
</evidence>
<keyword evidence="1" id="KW-1133">Transmembrane helix</keyword>
<feature type="transmembrane region" description="Helical" evidence="1">
    <location>
        <begin position="57"/>
        <end position="76"/>
    </location>
</feature>
<dbReference type="PANTHER" id="PTHR39605:SF1">
    <property type="entry name" value="MAJOR FACILITATOR SUPERFAMILY (MFS) PROFILE DOMAIN-CONTAINING PROTEIN"/>
    <property type="match status" value="1"/>
</dbReference>
<organism evidence="2 3">
    <name type="scientific">Peltaster fructicola</name>
    <dbReference type="NCBI Taxonomy" id="286661"/>
    <lineage>
        <taxon>Eukaryota</taxon>
        <taxon>Fungi</taxon>
        <taxon>Dikarya</taxon>
        <taxon>Ascomycota</taxon>
        <taxon>Pezizomycotina</taxon>
        <taxon>Dothideomycetes</taxon>
        <taxon>Dothideomycetes incertae sedis</taxon>
        <taxon>Peltaster</taxon>
    </lineage>
</organism>
<proteinExistence type="predicted"/>